<gene>
    <name evidence="2" type="ORF">ACFQ2S_12285</name>
</gene>
<dbReference type="InterPro" id="IPR041657">
    <property type="entry name" value="HTH_17"/>
</dbReference>
<organism evidence="2 3">
    <name type="scientific">Tropicimonas aquimaris</name>
    <dbReference type="NCBI Taxonomy" id="914152"/>
    <lineage>
        <taxon>Bacteria</taxon>
        <taxon>Pseudomonadati</taxon>
        <taxon>Pseudomonadota</taxon>
        <taxon>Alphaproteobacteria</taxon>
        <taxon>Rhodobacterales</taxon>
        <taxon>Roseobacteraceae</taxon>
        <taxon>Tropicimonas</taxon>
    </lineage>
</organism>
<dbReference type="EMBL" id="JBHTJT010000021">
    <property type="protein sequence ID" value="MFD0980430.1"/>
    <property type="molecule type" value="Genomic_DNA"/>
</dbReference>
<protein>
    <submittedName>
        <fullName evidence="2">Helix-turn-helix domain-containing protein</fullName>
    </submittedName>
</protein>
<evidence type="ECO:0000259" key="1">
    <source>
        <dbReference type="Pfam" id="PF12728"/>
    </source>
</evidence>
<evidence type="ECO:0000313" key="3">
    <source>
        <dbReference type="Proteomes" id="UP001597108"/>
    </source>
</evidence>
<name>A0ABW3IQT0_9RHOB</name>
<accession>A0ABW3IQT0</accession>
<proteinExistence type="predicted"/>
<feature type="domain" description="Helix-turn-helix" evidence="1">
    <location>
        <begin position="9"/>
        <end position="59"/>
    </location>
</feature>
<dbReference type="Pfam" id="PF12728">
    <property type="entry name" value="HTH_17"/>
    <property type="match status" value="1"/>
</dbReference>
<dbReference type="Proteomes" id="UP001597108">
    <property type="component" value="Unassembled WGS sequence"/>
</dbReference>
<keyword evidence="3" id="KW-1185">Reference proteome</keyword>
<reference evidence="3" key="1">
    <citation type="journal article" date="2019" name="Int. J. Syst. Evol. Microbiol.">
        <title>The Global Catalogue of Microorganisms (GCM) 10K type strain sequencing project: providing services to taxonomists for standard genome sequencing and annotation.</title>
        <authorList>
            <consortium name="The Broad Institute Genomics Platform"/>
            <consortium name="The Broad Institute Genome Sequencing Center for Infectious Disease"/>
            <person name="Wu L."/>
            <person name="Ma J."/>
        </authorList>
    </citation>
    <scope>NUCLEOTIDE SEQUENCE [LARGE SCALE GENOMIC DNA]</scope>
    <source>
        <strain evidence="3">CCUG 60524</strain>
    </source>
</reference>
<sequence length="64" mass="7011">MNAPQNMRPSAAADYLGVSQSHLAKLRMEQNRHKGPAFSKVAGCVVYRRADLDAWLEANVVQAA</sequence>
<evidence type="ECO:0000313" key="2">
    <source>
        <dbReference type="EMBL" id="MFD0980430.1"/>
    </source>
</evidence>
<comment type="caution">
    <text evidence="2">The sequence shown here is derived from an EMBL/GenBank/DDBJ whole genome shotgun (WGS) entry which is preliminary data.</text>
</comment>
<dbReference type="RefSeq" id="WP_386074833.1">
    <property type="nucleotide sequence ID" value="NZ_JBHTJT010000021.1"/>
</dbReference>